<protein>
    <submittedName>
        <fullName evidence="5">MarR family transcriptional regulator</fullName>
    </submittedName>
</protein>
<proteinExistence type="predicted"/>
<dbReference type="InterPro" id="IPR036390">
    <property type="entry name" value="WH_DNA-bd_sf"/>
</dbReference>
<dbReference type="InterPro" id="IPR036388">
    <property type="entry name" value="WH-like_DNA-bd_sf"/>
</dbReference>
<dbReference type="GO" id="GO:0003700">
    <property type="term" value="F:DNA-binding transcription factor activity"/>
    <property type="evidence" value="ECO:0007669"/>
    <property type="project" value="InterPro"/>
</dbReference>
<dbReference type="PANTHER" id="PTHR42756">
    <property type="entry name" value="TRANSCRIPTIONAL REGULATOR, MARR"/>
    <property type="match status" value="1"/>
</dbReference>
<evidence type="ECO:0000256" key="2">
    <source>
        <dbReference type="ARBA" id="ARBA00023125"/>
    </source>
</evidence>
<dbReference type="InterPro" id="IPR000835">
    <property type="entry name" value="HTH_MarR-typ"/>
</dbReference>
<dbReference type="SMART" id="SM00347">
    <property type="entry name" value="HTH_MARR"/>
    <property type="match status" value="1"/>
</dbReference>
<organism evidence="5 6">
    <name type="scientific">Methanofollis formosanus</name>
    <dbReference type="NCBI Taxonomy" id="299308"/>
    <lineage>
        <taxon>Archaea</taxon>
        <taxon>Methanobacteriati</taxon>
        <taxon>Methanobacteriota</taxon>
        <taxon>Stenosarchaea group</taxon>
        <taxon>Methanomicrobia</taxon>
        <taxon>Methanomicrobiales</taxon>
        <taxon>Methanomicrobiaceae</taxon>
        <taxon>Methanofollis</taxon>
    </lineage>
</organism>
<dbReference type="GO" id="GO:0003677">
    <property type="term" value="F:DNA binding"/>
    <property type="evidence" value="ECO:0007669"/>
    <property type="project" value="UniProtKB-KW"/>
</dbReference>
<keyword evidence="3" id="KW-0804">Transcription</keyword>
<dbReference type="SUPFAM" id="SSF46785">
    <property type="entry name" value="Winged helix' DNA-binding domain"/>
    <property type="match status" value="1"/>
</dbReference>
<reference evidence="5" key="2">
    <citation type="submission" date="2019-03" db="EMBL/GenBank/DDBJ databases">
        <authorList>
            <person name="Chen S.-C."/>
            <person name="Wu S.-Y."/>
            <person name="Lai M.-C."/>
        </authorList>
    </citation>
    <scope>NUCLEOTIDE SEQUENCE</scope>
    <source>
        <strain evidence="5">ML15</strain>
    </source>
</reference>
<dbReference type="Gene3D" id="1.10.10.10">
    <property type="entry name" value="Winged helix-like DNA-binding domain superfamily/Winged helix DNA-binding domain"/>
    <property type="match status" value="1"/>
</dbReference>
<evidence type="ECO:0000313" key="5">
    <source>
        <dbReference type="EMBL" id="QYZ80484.1"/>
    </source>
</evidence>
<keyword evidence="1" id="KW-0805">Transcription regulation</keyword>
<reference evidence="5" key="1">
    <citation type="journal article" date="2005" name="Int. J. Syst. Evol. Microbiol.">
        <title>Methanofollis formosanus sp. nov., isolated from a fish pond.</title>
        <authorList>
            <person name="Wu S.Y."/>
            <person name="Chen S.C."/>
            <person name="Lai M.C."/>
        </authorList>
    </citation>
    <scope>NUCLEOTIDE SEQUENCE</scope>
    <source>
        <strain evidence="5">ML15</strain>
    </source>
</reference>
<evidence type="ECO:0000256" key="3">
    <source>
        <dbReference type="ARBA" id="ARBA00023163"/>
    </source>
</evidence>
<dbReference type="KEGG" id="mfk:E2N92_13305"/>
<dbReference type="PROSITE" id="PS50995">
    <property type="entry name" value="HTH_MARR_2"/>
    <property type="match status" value="1"/>
</dbReference>
<feature type="domain" description="HTH marR-type" evidence="4">
    <location>
        <begin position="1"/>
        <end position="136"/>
    </location>
</feature>
<sequence length="138" mass="15719">MDTIEELNEELVEFFDRFASWETSVIQSSPLTVSEAHAIEIIGHYGRMKMKDLAEHLGVTTGTTTVTVDRLEKGGYARRTPSEKDRRSYIIELTPRGEEAFLDHHRHHLHLAGEIASALNEVETEVFISALKKINRLM</sequence>
<dbReference type="PANTHER" id="PTHR42756:SF1">
    <property type="entry name" value="TRANSCRIPTIONAL REPRESSOR OF EMRAB OPERON"/>
    <property type="match status" value="1"/>
</dbReference>
<keyword evidence="2" id="KW-0238">DNA-binding</keyword>
<dbReference type="PRINTS" id="PR00598">
    <property type="entry name" value="HTHMARR"/>
</dbReference>
<dbReference type="Proteomes" id="UP000826709">
    <property type="component" value="Chromosome"/>
</dbReference>
<dbReference type="Pfam" id="PF01047">
    <property type="entry name" value="MarR"/>
    <property type="match status" value="1"/>
</dbReference>
<keyword evidence="6" id="KW-1185">Reference proteome</keyword>
<dbReference type="OrthoDB" id="111177at2157"/>
<evidence type="ECO:0000259" key="4">
    <source>
        <dbReference type="PROSITE" id="PS50995"/>
    </source>
</evidence>
<accession>A0A8G1A4X3</accession>
<evidence type="ECO:0000256" key="1">
    <source>
        <dbReference type="ARBA" id="ARBA00023015"/>
    </source>
</evidence>
<name>A0A8G1A4X3_9EURY</name>
<evidence type="ECO:0000313" key="6">
    <source>
        <dbReference type="Proteomes" id="UP000826709"/>
    </source>
</evidence>
<dbReference type="EMBL" id="CP037968">
    <property type="protein sequence ID" value="QYZ80484.1"/>
    <property type="molecule type" value="Genomic_DNA"/>
</dbReference>
<dbReference type="AlphaFoldDB" id="A0A8G1A4X3"/>
<gene>
    <name evidence="5" type="ORF">E2N92_13305</name>
</gene>